<protein>
    <recommendedName>
        <fullName evidence="2">XS domain-containing protein</fullName>
    </recommendedName>
</protein>
<feature type="compositionally biased region" description="Basic and acidic residues" evidence="1">
    <location>
        <begin position="149"/>
        <end position="159"/>
    </location>
</feature>
<dbReference type="GO" id="GO:0031047">
    <property type="term" value="P:regulatory ncRNA-mediated gene silencing"/>
    <property type="evidence" value="ECO:0007669"/>
    <property type="project" value="InterPro"/>
</dbReference>
<evidence type="ECO:0000256" key="1">
    <source>
        <dbReference type="SAM" id="MobiDB-lite"/>
    </source>
</evidence>
<feature type="compositionally biased region" description="Basic and acidic residues" evidence="1">
    <location>
        <begin position="1"/>
        <end position="13"/>
    </location>
</feature>
<gene>
    <name evidence="3" type="ORF">DM860_006172</name>
</gene>
<comment type="caution">
    <text evidence="3">The sequence shown here is derived from an EMBL/GenBank/DDBJ whole genome shotgun (WGS) entry which is preliminary data.</text>
</comment>
<feature type="region of interest" description="Disordered" evidence="1">
    <location>
        <begin position="764"/>
        <end position="836"/>
    </location>
</feature>
<accession>A0A328DMZ2</accession>
<evidence type="ECO:0000313" key="3">
    <source>
        <dbReference type="EMBL" id="RAL46018.1"/>
    </source>
</evidence>
<keyword evidence="4" id="KW-1185">Reference proteome</keyword>
<feature type="compositionally biased region" description="Basic residues" evidence="1">
    <location>
        <begin position="786"/>
        <end position="799"/>
    </location>
</feature>
<feature type="compositionally biased region" description="Basic and acidic residues" evidence="1">
    <location>
        <begin position="283"/>
        <end position="300"/>
    </location>
</feature>
<dbReference type="PANTHER" id="PTHR46619">
    <property type="entry name" value="RNA RECOGNITION MOTIF XS DOMAIN PROTEIN-RELATED"/>
    <property type="match status" value="1"/>
</dbReference>
<dbReference type="InterPro" id="IPR005380">
    <property type="entry name" value="XS_domain"/>
</dbReference>
<dbReference type="Proteomes" id="UP000249390">
    <property type="component" value="Unassembled WGS sequence"/>
</dbReference>
<feature type="compositionally biased region" description="Basic and acidic residues" evidence="1">
    <location>
        <begin position="171"/>
        <end position="188"/>
    </location>
</feature>
<feature type="region of interest" description="Disordered" evidence="1">
    <location>
        <begin position="1"/>
        <end position="220"/>
    </location>
</feature>
<dbReference type="Pfam" id="PF03468">
    <property type="entry name" value="XS"/>
    <property type="match status" value="1"/>
</dbReference>
<feature type="compositionally biased region" description="Low complexity" evidence="1">
    <location>
        <begin position="21"/>
        <end position="33"/>
    </location>
</feature>
<organism evidence="3 4">
    <name type="scientific">Cuscuta australis</name>
    <dbReference type="NCBI Taxonomy" id="267555"/>
    <lineage>
        <taxon>Eukaryota</taxon>
        <taxon>Viridiplantae</taxon>
        <taxon>Streptophyta</taxon>
        <taxon>Embryophyta</taxon>
        <taxon>Tracheophyta</taxon>
        <taxon>Spermatophyta</taxon>
        <taxon>Magnoliopsida</taxon>
        <taxon>eudicotyledons</taxon>
        <taxon>Gunneridae</taxon>
        <taxon>Pentapetalae</taxon>
        <taxon>asterids</taxon>
        <taxon>lamiids</taxon>
        <taxon>Solanales</taxon>
        <taxon>Convolvulaceae</taxon>
        <taxon>Cuscuteae</taxon>
        <taxon>Cuscuta</taxon>
        <taxon>Cuscuta subgen. Grammica</taxon>
        <taxon>Cuscuta sect. Cleistogrammica</taxon>
    </lineage>
</organism>
<evidence type="ECO:0000313" key="4">
    <source>
        <dbReference type="Proteomes" id="UP000249390"/>
    </source>
</evidence>
<dbReference type="EMBL" id="NQVE01000125">
    <property type="protein sequence ID" value="RAL46018.1"/>
    <property type="molecule type" value="Genomic_DNA"/>
</dbReference>
<feature type="compositionally biased region" description="Polar residues" evidence="1">
    <location>
        <begin position="541"/>
        <end position="556"/>
    </location>
</feature>
<feature type="region of interest" description="Disordered" evidence="1">
    <location>
        <begin position="848"/>
        <end position="880"/>
    </location>
</feature>
<name>A0A328DMZ2_9ASTE</name>
<proteinExistence type="predicted"/>
<dbReference type="AlphaFoldDB" id="A0A328DMZ2"/>
<dbReference type="PANTHER" id="PTHR46619:SF2">
    <property type="entry name" value="XS DOMAIN PROTEIN"/>
    <property type="match status" value="1"/>
</dbReference>
<dbReference type="InterPro" id="IPR038588">
    <property type="entry name" value="XS_domain_sf"/>
</dbReference>
<feature type="region of interest" description="Disordered" evidence="1">
    <location>
        <begin position="261"/>
        <end position="300"/>
    </location>
</feature>
<feature type="domain" description="XS" evidence="2">
    <location>
        <begin position="990"/>
        <end position="1114"/>
    </location>
</feature>
<dbReference type="Gene3D" id="3.30.70.2890">
    <property type="entry name" value="XS domain"/>
    <property type="match status" value="1"/>
</dbReference>
<feature type="region of interest" description="Disordered" evidence="1">
    <location>
        <begin position="1125"/>
        <end position="1146"/>
    </location>
</feature>
<feature type="compositionally biased region" description="Basic and acidic residues" evidence="1">
    <location>
        <begin position="202"/>
        <end position="211"/>
    </location>
</feature>
<reference evidence="3 4" key="1">
    <citation type="submission" date="2018-06" db="EMBL/GenBank/DDBJ databases">
        <title>The Genome of Cuscuta australis (Dodder) Provides Insight into the Evolution of Plant Parasitism.</title>
        <authorList>
            <person name="Liu H."/>
        </authorList>
    </citation>
    <scope>NUCLEOTIDE SEQUENCE [LARGE SCALE GENOMIC DNA]</scope>
    <source>
        <strain evidence="4">cv. Yunnan</strain>
        <tissue evidence="3">Vines</tissue>
    </source>
</reference>
<sequence length="1146" mass="130058">MSRDRSTGVDRMFRSPPPPHSSQARGRGRGSSPQREDRGRRYSPKSDRFSQPRRIREFDYSPPRSHERNLFPPRTQPPHRALEQRHSPPRVSESYYPQNRAIEHPYSPPRASKRHYSPNRALGLPYSPPRASKGYYLPNRLQERPYSPPRERERDYSPRRERRQRGRNCSPHREREHFYSPRRERERFYSPPSRVQEQKQSPPRDRRHNRDYVSPMRSQNREFIPIGKETEGRRVEYFHDLEQSRRMERKDIGLDFGELSGVGTSTRAGGERWHDQPQSLRVSEGDSRKGDRYGAPSDSRRKYEFTDALAHSDSTSVKHQFSNLDDPLRTDILNGPIDHGFSSAKASGELGSEGRPYFGPVDIRSISVEGDPRRVHSSYEPRSLDIGDPLRSGFDDGDRYALGQHNLSMKLHGGNQNPFQGIQQLDKSPRERQVLRDAYMETGTLDSLRHLHYGSGYVASSSHLNAFTTRSPAELRNGVNSSFGEDGHIPLDGRRTFIGRLGEPNVYDHNSVIRSPNGKVDAIGNYSELRFTPTDGHRSSTHSGKFGTNTPSNTRPSEFYSRNVGIGEEYSHQNVSSACILDPVRSDDFSYRENMTEHKPWDCVPSSQRPSKPGYFEASGALDKGKQDRDILEYDGDNPIHKRVVYKGYRSASELHGHGMDEHLSTFHEKSGVLYRDHNLHLDEIQAIPKSSTGMFKRKHGSGLNIRSGFGTILSSHGRSDGRIVHRIQEQDESESSVPNSKKMKANNSKYGKNIKKYNVPTRNRLHSTTSIASRLSKVNKDGTRNIKRPGIRDIKKRLGPQPQDVETSHSSVKKYKSSLKNRLGPRSQKNRSTLPWMKNLTLYKESKDQDDLTESLADQGDDPLESSVTPLKNEPPEDSEDFKQLVHNAFFKFVKHLNETPARRRKYMKQGIPSCLKCIICGRDSEEFEDVESLVKHALASTKVGVRSQHLGFHKALCVLMGWRSAENPTTTWVCEALPKDESLALKGDLIIWPPVVVIHNVSLATNSNPDEHVAVSVEELEAKLKDMGFGGHNVCRGKPVNQSVLVVKFAATLSGLEEAERLSKVYAETKHGRAEFQQISSGDSSTGSWAHAPSADKMEDVLFGHLGIVEDVDKLDFETKKRSKIKSKREIQNSAAAPMKRRRG</sequence>
<feature type="compositionally biased region" description="Basic and acidic residues" evidence="1">
    <location>
        <begin position="34"/>
        <end position="69"/>
    </location>
</feature>
<evidence type="ECO:0000259" key="2">
    <source>
        <dbReference type="Pfam" id="PF03468"/>
    </source>
</evidence>
<feature type="region of interest" description="Disordered" evidence="1">
    <location>
        <begin position="534"/>
        <end position="557"/>
    </location>
</feature>